<evidence type="ECO:0000256" key="5">
    <source>
        <dbReference type="ARBA" id="ARBA00022676"/>
    </source>
</evidence>
<evidence type="ECO:0000256" key="13">
    <source>
        <dbReference type="RuleBase" id="RU363063"/>
    </source>
</evidence>
<dbReference type="GO" id="GO:0008378">
    <property type="term" value="F:galactosyltransferase activity"/>
    <property type="evidence" value="ECO:0007669"/>
    <property type="project" value="TreeGrafter"/>
</dbReference>
<gene>
    <name evidence="16" type="ORF">Godav_012646</name>
</gene>
<evidence type="ECO:0000256" key="6">
    <source>
        <dbReference type="ARBA" id="ARBA00022679"/>
    </source>
</evidence>
<evidence type="ECO:0000256" key="4">
    <source>
        <dbReference type="ARBA" id="ARBA00008661"/>
    </source>
</evidence>
<name>A0A7J8RDT3_GOSDV</name>
<dbReference type="EC" id="2.4.1.-" evidence="13"/>
<dbReference type="InterPro" id="IPR002659">
    <property type="entry name" value="Glyco_trans_31"/>
</dbReference>
<keyword evidence="11" id="KW-0472">Membrane</keyword>
<evidence type="ECO:0000256" key="10">
    <source>
        <dbReference type="ARBA" id="ARBA00023034"/>
    </source>
</evidence>
<comment type="caution">
    <text evidence="16">The sequence shown here is derived from an EMBL/GenBank/DDBJ whole genome shotgun (WGS) entry which is preliminary data.</text>
</comment>
<evidence type="ECO:0000313" key="17">
    <source>
        <dbReference type="Proteomes" id="UP000593561"/>
    </source>
</evidence>
<comment type="similarity">
    <text evidence="4 13">Belongs to the glycosyltransferase 31 family.</text>
</comment>
<protein>
    <recommendedName>
        <fullName evidence="13">Hexosyltransferase</fullName>
        <ecNumber evidence="13">2.4.1.-</ecNumber>
    </recommendedName>
</protein>
<dbReference type="EMBL" id="JABFAC010000004">
    <property type="protein sequence ID" value="MBA0611998.1"/>
    <property type="molecule type" value="Genomic_DNA"/>
</dbReference>
<evidence type="ECO:0000256" key="12">
    <source>
        <dbReference type="ARBA" id="ARBA00023211"/>
    </source>
</evidence>
<evidence type="ECO:0000256" key="3">
    <source>
        <dbReference type="ARBA" id="ARBA00004922"/>
    </source>
</evidence>
<feature type="domain" description="DUF4094" evidence="15">
    <location>
        <begin position="7"/>
        <end position="43"/>
    </location>
</feature>
<evidence type="ECO:0000256" key="11">
    <source>
        <dbReference type="ARBA" id="ARBA00023136"/>
    </source>
</evidence>
<evidence type="ECO:0000256" key="8">
    <source>
        <dbReference type="ARBA" id="ARBA00022968"/>
    </source>
</evidence>
<proteinExistence type="inferred from homology"/>
<comment type="cofactor">
    <cofactor evidence="1 13">
        <name>Mn(2+)</name>
        <dbReference type="ChEBI" id="CHEBI:29035"/>
    </cofactor>
</comment>
<evidence type="ECO:0000256" key="7">
    <source>
        <dbReference type="ARBA" id="ARBA00022692"/>
    </source>
</evidence>
<comment type="subcellular location">
    <subcellularLocation>
        <location evidence="2 13">Golgi apparatus membrane</location>
        <topology evidence="2 13">Single-pass type II membrane protein</topology>
    </subcellularLocation>
</comment>
<keyword evidence="10 13" id="KW-0333">Golgi apparatus</keyword>
<evidence type="ECO:0000256" key="9">
    <source>
        <dbReference type="ARBA" id="ARBA00022989"/>
    </source>
</evidence>
<evidence type="ECO:0000256" key="2">
    <source>
        <dbReference type="ARBA" id="ARBA00004323"/>
    </source>
</evidence>
<evidence type="ECO:0000256" key="14">
    <source>
        <dbReference type="SAM" id="SignalP"/>
    </source>
</evidence>
<sequence length="285" mass="32287">MRGKAVSGKAILVLCLASFLAGSLITSRTWTSQSHNNNHPIVNHVTASNKLGEFDHKLRSLLRFAERLELQQVRYYLQSSVGNGVTLQKPKSYSNHTLQKAFVVIGINTAFSSRKRRDSLRQTWMPTGEKLKKLEKEKGIVIRFVIGHSATTGGVLDKALDKEEAEHKDFLRLNHVEGYHQLSTKTRLYFSTVVSMWDAEFYVKVDDDVHLNLGMLATTLAQYRSKPRVYIGCMKSGPVLSEKGVKYHEPEYWKFGEDGNKYFRHATGQIYGISKDLAAYISINS</sequence>
<dbReference type="InterPro" id="IPR025298">
    <property type="entry name" value="DUF4094"/>
</dbReference>
<comment type="pathway">
    <text evidence="3">Protein modification; protein glycosylation.</text>
</comment>
<evidence type="ECO:0000256" key="1">
    <source>
        <dbReference type="ARBA" id="ARBA00001936"/>
    </source>
</evidence>
<feature type="chain" id="PRO_5029561787" description="Hexosyltransferase" evidence="14">
    <location>
        <begin position="23"/>
        <end position="285"/>
    </location>
</feature>
<dbReference type="Pfam" id="PF01762">
    <property type="entry name" value="Galactosyl_T"/>
    <property type="match status" value="1"/>
</dbReference>
<keyword evidence="6" id="KW-0808">Transferase</keyword>
<dbReference type="Proteomes" id="UP000593561">
    <property type="component" value="Unassembled WGS sequence"/>
</dbReference>
<keyword evidence="9" id="KW-1133">Transmembrane helix</keyword>
<dbReference type="Gene3D" id="3.90.550.50">
    <property type="match status" value="1"/>
</dbReference>
<accession>A0A7J8RDT3</accession>
<reference evidence="16 17" key="1">
    <citation type="journal article" date="2019" name="Genome Biol. Evol.">
        <title>Insights into the evolution of the New World diploid cottons (Gossypium, subgenus Houzingenia) based on genome sequencing.</title>
        <authorList>
            <person name="Grover C.E."/>
            <person name="Arick M.A. 2nd"/>
            <person name="Thrash A."/>
            <person name="Conover J.L."/>
            <person name="Sanders W.S."/>
            <person name="Peterson D.G."/>
            <person name="Frelichowski J.E."/>
            <person name="Scheffler J.A."/>
            <person name="Scheffler B.E."/>
            <person name="Wendel J.F."/>
        </authorList>
    </citation>
    <scope>NUCLEOTIDE SEQUENCE [LARGE SCALE GENOMIC DNA]</scope>
    <source>
        <strain evidence="16">27</strain>
        <tissue evidence="16">Leaf</tissue>
    </source>
</reference>
<organism evidence="16 17">
    <name type="scientific">Gossypium davidsonii</name>
    <name type="common">Davidson's cotton</name>
    <name type="synonym">Gossypium klotzschianum subsp. davidsonii</name>
    <dbReference type="NCBI Taxonomy" id="34287"/>
    <lineage>
        <taxon>Eukaryota</taxon>
        <taxon>Viridiplantae</taxon>
        <taxon>Streptophyta</taxon>
        <taxon>Embryophyta</taxon>
        <taxon>Tracheophyta</taxon>
        <taxon>Spermatophyta</taxon>
        <taxon>Magnoliopsida</taxon>
        <taxon>eudicotyledons</taxon>
        <taxon>Gunneridae</taxon>
        <taxon>Pentapetalae</taxon>
        <taxon>rosids</taxon>
        <taxon>malvids</taxon>
        <taxon>Malvales</taxon>
        <taxon>Malvaceae</taxon>
        <taxon>Malvoideae</taxon>
        <taxon>Gossypium</taxon>
    </lineage>
</organism>
<keyword evidence="5 13" id="KW-0328">Glycosyltransferase</keyword>
<keyword evidence="7" id="KW-0812">Transmembrane</keyword>
<evidence type="ECO:0000313" key="16">
    <source>
        <dbReference type="EMBL" id="MBA0611998.1"/>
    </source>
</evidence>
<dbReference type="UniPathway" id="UPA00378"/>
<keyword evidence="12 13" id="KW-0464">Manganese</keyword>
<dbReference type="GO" id="GO:0000139">
    <property type="term" value="C:Golgi membrane"/>
    <property type="evidence" value="ECO:0007669"/>
    <property type="project" value="UniProtKB-SubCell"/>
</dbReference>
<evidence type="ECO:0000259" key="15">
    <source>
        <dbReference type="Pfam" id="PF13334"/>
    </source>
</evidence>
<feature type="signal peptide" evidence="14">
    <location>
        <begin position="1"/>
        <end position="22"/>
    </location>
</feature>
<keyword evidence="14" id="KW-0732">Signal</keyword>
<dbReference type="Pfam" id="PF13334">
    <property type="entry name" value="DUF4094"/>
    <property type="match status" value="1"/>
</dbReference>
<keyword evidence="17" id="KW-1185">Reference proteome</keyword>
<keyword evidence="8" id="KW-0735">Signal-anchor</keyword>
<dbReference type="AlphaFoldDB" id="A0A7J8RDT3"/>
<dbReference type="PANTHER" id="PTHR11214">
    <property type="entry name" value="BETA-1,3-N-ACETYLGLUCOSAMINYLTRANSFERASE"/>
    <property type="match status" value="1"/>
</dbReference>
<dbReference type="PANTHER" id="PTHR11214:SF275">
    <property type="entry name" value="BETA-1,3-GALACTOSYLTRANSFERASE 8-RELATED"/>
    <property type="match status" value="1"/>
</dbReference>